<dbReference type="EMBL" id="JANAVB010013400">
    <property type="protein sequence ID" value="KAJ6835365.1"/>
    <property type="molecule type" value="Genomic_DNA"/>
</dbReference>
<accession>A0AAX6IIW6</accession>
<reference evidence="3" key="2">
    <citation type="submission" date="2023-04" db="EMBL/GenBank/DDBJ databases">
        <authorList>
            <person name="Bruccoleri R.E."/>
            <person name="Oakeley E.J."/>
            <person name="Faust A.-M."/>
            <person name="Dessus-Babus S."/>
            <person name="Altorfer M."/>
            <person name="Burckhardt D."/>
            <person name="Oertli M."/>
            <person name="Naumann U."/>
            <person name="Petersen F."/>
            <person name="Wong J."/>
        </authorList>
    </citation>
    <scope>NUCLEOTIDE SEQUENCE</scope>
    <source>
        <strain evidence="3">GSM-AAB239-AS_SAM_17_03QT</strain>
        <tissue evidence="3">Leaf</tissue>
    </source>
</reference>
<dbReference type="InterPro" id="IPR002156">
    <property type="entry name" value="RNaseH_domain"/>
</dbReference>
<dbReference type="CDD" id="cd06222">
    <property type="entry name" value="RNase_H_like"/>
    <property type="match status" value="1"/>
</dbReference>
<evidence type="ECO:0000313" key="4">
    <source>
        <dbReference type="EMBL" id="KAJ6852765.1"/>
    </source>
</evidence>
<evidence type="ECO:0000259" key="1">
    <source>
        <dbReference type="Pfam" id="PF13456"/>
    </source>
</evidence>
<protein>
    <recommendedName>
        <fullName evidence="1">RNase H type-1 domain-containing protein</fullName>
    </recommendedName>
</protein>
<reference evidence="3" key="1">
    <citation type="journal article" date="2023" name="GigaByte">
        <title>Genome assembly of the bearded iris, Iris pallida Lam.</title>
        <authorList>
            <person name="Bruccoleri R.E."/>
            <person name="Oakeley E.J."/>
            <person name="Faust A.M.E."/>
            <person name="Altorfer M."/>
            <person name="Dessus-Babus S."/>
            <person name="Burckhardt D."/>
            <person name="Oertli M."/>
            <person name="Naumann U."/>
            <person name="Petersen F."/>
            <person name="Wong J."/>
        </authorList>
    </citation>
    <scope>NUCLEOTIDE SEQUENCE</scope>
    <source>
        <strain evidence="3">GSM-AAB239-AS_SAM_17_03QT</strain>
    </source>
</reference>
<evidence type="ECO:0000313" key="5">
    <source>
        <dbReference type="Proteomes" id="UP001140949"/>
    </source>
</evidence>
<dbReference type="PANTHER" id="PTHR47723:SF19">
    <property type="entry name" value="POLYNUCLEOTIDYL TRANSFERASE, RIBONUCLEASE H-LIKE SUPERFAMILY PROTEIN"/>
    <property type="match status" value="1"/>
</dbReference>
<dbReference type="AlphaFoldDB" id="A0AAX6IIW6"/>
<dbReference type="InterPro" id="IPR053151">
    <property type="entry name" value="RNase_H-like"/>
</dbReference>
<keyword evidence="5" id="KW-1185">Reference proteome</keyword>
<dbReference type="SUPFAM" id="SSF53098">
    <property type="entry name" value="Ribonuclease H-like"/>
    <property type="match status" value="1"/>
</dbReference>
<dbReference type="InterPro" id="IPR012337">
    <property type="entry name" value="RNaseH-like_sf"/>
</dbReference>
<proteinExistence type="predicted"/>
<dbReference type="EMBL" id="JANAVB010001599">
    <property type="protein sequence ID" value="KAJ6852764.1"/>
    <property type="molecule type" value="Genomic_DNA"/>
</dbReference>
<dbReference type="EMBL" id="JANAVB010001599">
    <property type="protein sequence ID" value="KAJ6852765.1"/>
    <property type="molecule type" value="Genomic_DNA"/>
</dbReference>
<dbReference type="GO" id="GO:0004523">
    <property type="term" value="F:RNA-DNA hybrid ribonuclease activity"/>
    <property type="evidence" value="ECO:0007669"/>
    <property type="project" value="InterPro"/>
</dbReference>
<dbReference type="Pfam" id="PF13456">
    <property type="entry name" value="RVT_3"/>
    <property type="match status" value="1"/>
</dbReference>
<name>A0AAX6IIW6_IRIPA</name>
<dbReference type="InterPro" id="IPR036397">
    <property type="entry name" value="RNaseH_sf"/>
</dbReference>
<comment type="caution">
    <text evidence="3">The sequence shown here is derived from an EMBL/GenBank/DDBJ whole genome shotgun (WGS) entry which is preliminary data.</text>
</comment>
<dbReference type="GO" id="GO:0003676">
    <property type="term" value="F:nucleic acid binding"/>
    <property type="evidence" value="ECO:0007669"/>
    <property type="project" value="InterPro"/>
</dbReference>
<dbReference type="PANTHER" id="PTHR47723">
    <property type="entry name" value="OS05G0353850 PROTEIN"/>
    <property type="match status" value="1"/>
</dbReference>
<dbReference type="Proteomes" id="UP001140949">
    <property type="component" value="Unassembled WGS sequence"/>
</dbReference>
<organism evidence="3 5">
    <name type="scientific">Iris pallida</name>
    <name type="common">Sweet iris</name>
    <dbReference type="NCBI Taxonomy" id="29817"/>
    <lineage>
        <taxon>Eukaryota</taxon>
        <taxon>Viridiplantae</taxon>
        <taxon>Streptophyta</taxon>
        <taxon>Embryophyta</taxon>
        <taxon>Tracheophyta</taxon>
        <taxon>Spermatophyta</taxon>
        <taxon>Magnoliopsida</taxon>
        <taxon>Liliopsida</taxon>
        <taxon>Asparagales</taxon>
        <taxon>Iridaceae</taxon>
        <taxon>Iridoideae</taxon>
        <taxon>Irideae</taxon>
        <taxon>Iris</taxon>
    </lineage>
</organism>
<feature type="domain" description="RNase H type-1" evidence="1">
    <location>
        <begin position="27"/>
        <end position="153"/>
    </location>
</feature>
<dbReference type="Gene3D" id="3.30.420.10">
    <property type="entry name" value="Ribonuclease H-like superfamily/Ribonuclease H"/>
    <property type="match status" value="1"/>
</dbReference>
<dbReference type="InterPro" id="IPR044730">
    <property type="entry name" value="RNase_H-like_dom_plant"/>
</dbReference>
<sequence length="189" mass="20991">MKYIQEIRQLQENISWEPPLSGRLKINVDGAVSSTAIAAAALARDDFGRFIGANMFHTQAAYVFGEERSLLAELQAIHQGVLLAIRLNTGGAIIEGDSLTATRILKGEGNLTPRRLKDIVTDILSDLRRSDLLIEFSFIRRDGNKVAHTLANFSIHNSLNYEVSQPPVCVKQLLLSEVIYCSQEVVDRQ</sequence>
<gene>
    <name evidence="3" type="ORF">M6B38_253370</name>
    <name evidence="4" type="ORF">M6B38_253375</name>
    <name evidence="2" type="ORF">M6B38_331065</name>
</gene>
<evidence type="ECO:0000313" key="2">
    <source>
        <dbReference type="EMBL" id="KAJ6835365.1"/>
    </source>
</evidence>
<evidence type="ECO:0000313" key="3">
    <source>
        <dbReference type="EMBL" id="KAJ6852764.1"/>
    </source>
</evidence>